<organism evidence="2 3">
    <name type="scientific">Streptococcus sanguinis</name>
    <dbReference type="NCBI Taxonomy" id="1305"/>
    <lineage>
        <taxon>Bacteria</taxon>
        <taxon>Bacillati</taxon>
        <taxon>Bacillota</taxon>
        <taxon>Bacilli</taxon>
        <taxon>Lactobacillales</taxon>
        <taxon>Streptococcaceae</taxon>
        <taxon>Streptococcus</taxon>
    </lineage>
</organism>
<proteinExistence type="predicted"/>
<dbReference type="RefSeq" id="WP_037614148.1">
    <property type="nucleotide sequence ID" value="NZ_CP071413.1"/>
</dbReference>
<evidence type="ECO:0000313" key="2">
    <source>
        <dbReference type="EMBL" id="RRC91818.1"/>
    </source>
</evidence>
<dbReference type="EMBL" id="RQZI01000007">
    <property type="protein sequence ID" value="RRC91818.1"/>
    <property type="molecule type" value="Genomic_DNA"/>
</dbReference>
<reference evidence="1" key="3">
    <citation type="submission" date="2022-02" db="EMBL/GenBank/DDBJ databases">
        <authorList>
            <person name="Christensen J.J.E."/>
            <person name="Jensen C.S."/>
            <person name="Nielsen X.C."/>
            <person name="Dargis R."/>
        </authorList>
    </citation>
    <scope>NUCLEOTIDE SEQUENCE</scope>
    <source>
        <strain evidence="1">A12055600</strain>
    </source>
</reference>
<gene>
    <name evidence="2" type="ORF">EII39_07490</name>
    <name evidence="1" type="ORF">MK406_02430</name>
</gene>
<accession>A0A3P1S3I6</accession>
<evidence type="ECO:0000313" key="1">
    <source>
        <dbReference type="EMBL" id="MCY7033934.1"/>
    </source>
</evidence>
<dbReference type="AlphaFoldDB" id="A0A3P1S3I6"/>
<dbReference type="EMBL" id="JAKUVJ010000002">
    <property type="protein sequence ID" value="MCY7033934.1"/>
    <property type="molecule type" value="Genomic_DNA"/>
</dbReference>
<name>A0A3P1S3I6_STRSA</name>
<evidence type="ECO:0000313" key="4">
    <source>
        <dbReference type="Proteomes" id="UP001208557"/>
    </source>
</evidence>
<sequence length="96" mass="11424">MIRHAHQTRYTELVHNICYNFLEDLVKRSFSRVTGIQEKHYLFTFCTGGFKMLLDAFLDNHSESPECLGWDMAKIYRCLKLFFDADKRDISIKMSH</sequence>
<comment type="caution">
    <text evidence="2">The sequence shown here is derived from an EMBL/GenBank/DDBJ whole genome shotgun (WGS) entry which is preliminary data.</text>
</comment>
<reference evidence="1 4" key="2">
    <citation type="journal article" date="2022" name="Med Res Arch">
        <title>Genomic identification of streptococcal strains and relation to clinical characteristics. A substudy to The Partial Oral Treatment of Endocarditis (POET) Trial.</title>
        <authorList>
            <person name="Christensen J."/>
            <person name="Jensen C."/>
            <person name="Dargis R."/>
            <person name="Nielsen X."/>
            <person name="Pries- Heje M."/>
            <person name="Wiingaard C."/>
            <person name="Ihlemann N."/>
            <person name="Gill S."/>
            <person name="Bruun N."/>
            <person name="Elming H."/>
            <person name="Povlsen J."/>
            <person name="Madsen T."/>
            <person name="Jensen K."/>
            <person name="Fuursted K."/>
            <person name="Ostergaard L."/>
            <person name="Christiansen U."/>
            <person name="Rosenvinge F."/>
            <person name="Helweg-Larsen J."/>
            <person name="Fosbol E."/>
            <person name="Kober L."/>
            <person name="Torp-Pedersen C."/>
            <person name="Tonder N."/>
            <person name="Moser C."/>
            <person name="Iversen K."/>
            <person name="Bundgaard H."/>
        </authorList>
    </citation>
    <scope>NUCLEOTIDE SEQUENCE [LARGE SCALE GENOMIC DNA]</scope>
    <source>
        <strain evidence="1 4">A12055600</strain>
    </source>
</reference>
<reference evidence="2 3" key="1">
    <citation type="submission" date="2018-11" db="EMBL/GenBank/DDBJ databases">
        <title>Genomes From Bacteria Associated with the Canine Oral Cavity: a Test Case for Automated Genome-Based Taxonomic Assignment.</title>
        <authorList>
            <person name="Coil D.A."/>
            <person name="Jospin G."/>
            <person name="Darling A.E."/>
            <person name="Wallis C."/>
            <person name="Davis I.J."/>
            <person name="Harris S."/>
            <person name="Eisen J.A."/>
            <person name="Holcombe L.J."/>
            <person name="O'Flynn C."/>
        </authorList>
    </citation>
    <scope>NUCLEOTIDE SEQUENCE [LARGE SCALE GENOMIC DNA]</scope>
    <source>
        <strain evidence="2 3">OH953</strain>
    </source>
</reference>
<evidence type="ECO:0000313" key="3">
    <source>
        <dbReference type="Proteomes" id="UP000277597"/>
    </source>
</evidence>
<dbReference type="Proteomes" id="UP000277597">
    <property type="component" value="Unassembled WGS sequence"/>
</dbReference>
<dbReference type="Proteomes" id="UP001208557">
    <property type="component" value="Unassembled WGS sequence"/>
</dbReference>
<protein>
    <submittedName>
        <fullName evidence="2">Uncharacterized protein</fullName>
    </submittedName>
</protein>